<accession>A0A4W3HL13</accession>
<dbReference type="STRING" id="7868.ENSCMIP00000010149"/>
<comment type="subcellular location">
    <subcellularLocation>
        <location evidence="1">Membrane</location>
        <topology evidence="1">Multi-pass membrane protein</topology>
    </subcellularLocation>
</comment>
<dbReference type="GO" id="GO:0016020">
    <property type="term" value="C:membrane"/>
    <property type="evidence" value="ECO:0007669"/>
    <property type="project" value="UniProtKB-SubCell"/>
</dbReference>
<evidence type="ECO:0000313" key="6">
    <source>
        <dbReference type="Ensembl" id="ENSCMIP00000010149.1"/>
    </source>
</evidence>
<feature type="transmembrane region" description="Helical" evidence="5">
    <location>
        <begin position="244"/>
        <end position="263"/>
    </location>
</feature>
<dbReference type="SUPFAM" id="SSF103473">
    <property type="entry name" value="MFS general substrate transporter"/>
    <property type="match status" value="1"/>
</dbReference>
<reference evidence="6" key="5">
    <citation type="submission" date="2025-09" db="UniProtKB">
        <authorList>
            <consortium name="Ensembl"/>
        </authorList>
    </citation>
    <scope>IDENTIFICATION</scope>
</reference>
<proteinExistence type="predicted"/>
<reference evidence="7" key="1">
    <citation type="journal article" date="2006" name="Science">
        <title>Ancient noncoding elements conserved in the human genome.</title>
        <authorList>
            <person name="Venkatesh B."/>
            <person name="Kirkness E.F."/>
            <person name="Loh Y.H."/>
            <person name="Halpern A.L."/>
            <person name="Lee A.P."/>
            <person name="Johnson J."/>
            <person name="Dandona N."/>
            <person name="Viswanathan L.D."/>
            <person name="Tay A."/>
            <person name="Venter J.C."/>
            <person name="Strausberg R.L."/>
            <person name="Brenner S."/>
        </authorList>
    </citation>
    <scope>NUCLEOTIDE SEQUENCE [LARGE SCALE GENOMIC DNA]</scope>
</reference>
<dbReference type="Ensembl" id="ENSCMIT00000010418.1">
    <property type="protein sequence ID" value="ENSCMIP00000010149.1"/>
    <property type="gene ID" value="ENSCMIG00000005352.1"/>
</dbReference>
<dbReference type="InParanoid" id="A0A4W3HL13"/>
<evidence type="ECO:0000256" key="4">
    <source>
        <dbReference type="ARBA" id="ARBA00023136"/>
    </source>
</evidence>
<dbReference type="InterPro" id="IPR036259">
    <property type="entry name" value="MFS_trans_sf"/>
</dbReference>
<evidence type="ECO:0000256" key="2">
    <source>
        <dbReference type="ARBA" id="ARBA00022692"/>
    </source>
</evidence>
<organism evidence="6 7">
    <name type="scientific">Callorhinchus milii</name>
    <name type="common">Ghost shark</name>
    <dbReference type="NCBI Taxonomy" id="7868"/>
    <lineage>
        <taxon>Eukaryota</taxon>
        <taxon>Metazoa</taxon>
        <taxon>Chordata</taxon>
        <taxon>Craniata</taxon>
        <taxon>Vertebrata</taxon>
        <taxon>Chondrichthyes</taxon>
        <taxon>Holocephali</taxon>
        <taxon>Chimaeriformes</taxon>
        <taxon>Callorhinchidae</taxon>
        <taxon>Callorhinchus</taxon>
    </lineage>
</organism>
<evidence type="ECO:0000256" key="3">
    <source>
        <dbReference type="ARBA" id="ARBA00022989"/>
    </source>
</evidence>
<name>A0A4W3HL13_CALMI</name>
<reference evidence="7" key="3">
    <citation type="journal article" date="2014" name="Nature">
        <title>Elephant shark genome provides unique insights into gnathostome evolution.</title>
        <authorList>
            <consortium name="International Elephant Shark Genome Sequencing Consortium"/>
            <person name="Venkatesh B."/>
            <person name="Lee A.P."/>
            <person name="Ravi V."/>
            <person name="Maurya A.K."/>
            <person name="Lian M.M."/>
            <person name="Swann J.B."/>
            <person name="Ohta Y."/>
            <person name="Flajnik M.F."/>
            <person name="Sutoh Y."/>
            <person name="Kasahara M."/>
            <person name="Hoon S."/>
            <person name="Gangu V."/>
            <person name="Roy S.W."/>
            <person name="Irimia M."/>
            <person name="Korzh V."/>
            <person name="Kondrychyn I."/>
            <person name="Lim Z.W."/>
            <person name="Tay B.H."/>
            <person name="Tohari S."/>
            <person name="Kong K.W."/>
            <person name="Ho S."/>
            <person name="Lorente-Galdos B."/>
            <person name="Quilez J."/>
            <person name="Marques-Bonet T."/>
            <person name="Raney B.J."/>
            <person name="Ingham P.W."/>
            <person name="Tay A."/>
            <person name="Hillier L.W."/>
            <person name="Minx P."/>
            <person name="Boehm T."/>
            <person name="Wilson R.K."/>
            <person name="Brenner S."/>
            <person name="Warren W.C."/>
        </authorList>
    </citation>
    <scope>NUCLEOTIDE SEQUENCE [LARGE SCALE GENOMIC DNA]</scope>
</reference>
<sequence>LFFLLCPLSVLFSYVYVGFVFLIVRSDHWWLSPGVTELSNKCNWSPEVEKNYTIPLSRNDRSSYSQCERYDIDWNASSVSCDNPLPFVQNSSRALPLTGCQDGWVLARSSFELVCADSRKVDLSQACQYGGFFEDLIIRMHCLSNILVLICRFGRKQGCLIATFVTTVLCVLLAFSPNYVCLSIFRAFQGFFSKGSWLCAYVLVTEIVGPEYRRTTGILFQLSCSVGMMILPAVAYFIQDWRNLQLAATIPNFLFLSYFWLIPESPRWMLSLRKNAEAMKVLQKMTKRNGKTLSRNSEIRRSAMILLNGGAGSRG</sequence>
<dbReference type="Gene3D" id="1.20.1250.20">
    <property type="entry name" value="MFS general substrate transporter like domains"/>
    <property type="match status" value="1"/>
</dbReference>
<evidence type="ECO:0008006" key="8">
    <source>
        <dbReference type="Google" id="ProtNLM"/>
    </source>
</evidence>
<keyword evidence="4 5" id="KW-0472">Membrane</keyword>
<dbReference type="PANTHER" id="PTHR24064">
    <property type="entry name" value="SOLUTE CARRIER FAMILY 22 MEMBER"/>
    <property type="match status" value="1"/>
</dbReference>
<reference evidence="7" key="2">
    <citation type="journal article" date="2007" name="PLoS Biol.">
        <title>Survey sequencing and comparative analysis of the elephant shark (Callorhinchus milii) genome.</title>
        <authorList>
            <person name="Venkatesh B."/>
            <person name="Kirkness E.F."/>
            <person name="Loh Y.H."/>
            <person name="Halpern A.L."/>
            <person name="Lee A.P."/>
            <person name="Johnson J."/>
            <person name="Dandona N."/>
            <person name="Viswanathan L.D."/>
            <person name="Tay A."/>
            <person name="Venter J.C."/>
            <person name="Strausberg R.L."/>
            <person name="Brenner S."/>
        </authorList>
    </citation>
    <scope>NUCLEOTIDE SEQUENCE [LARGE SCALE GENOMIC DNA]</scope>
</reference>
<dbReference type="GeneTree" id="ENSGT00940000155089"/>
<evidence type="ECO:0000256" key="1">
    <source>
        <dbReference type="ARBA" id="ARBA00004141"/>
    </source>
</evidence>
<keyword evidence="7" id="KW-1185">Reference proteome</keyword>
<feature type="transmembrane region" description="Helical" evidence="5">
    <location>
        <begin position="159"/>
        <end position="177"/>
    </location>
</feature>
<feature type="transmembrane region" description="Helical" evidence="5">
    <location>
        <begin position="216"/>
        <end position="238"/>
    </location>
</feature>
<keyword evidence="3 5" id="KW-1133">Transmembrane helix</keyword>
<dbReference type="Proteomes" id="UP000314986">
    <property type="component" value="Unassembled WGS sequence"/>
</dbReference>
<evidence type="ECO:0000313" key="7">
    <source>
        <dbReference type="Proteomes" id="UP000314986"/>
    </source>
</evidence>
<dbReference type="OMA" id="RTEVCCH"/>
<reference evidence="6" key="4">
    <citation type="submission" date="2025-08" db="UniProtKB">
        <authorList>
            <consortium name="Ensembl"/>
        </authorList>
    </citation>
    <scope>IDENTIFICATION</scope>
</reference>
<dbReference type="InterPro" id="IPR005828">
    <property type="entry name" value="MFS_sugar_transport-like"/>
</dbReference>
<dbReference type="AlphaFoldDB" id="A0A4W3HL13"/>
<dbReference type="Pfam" id="PF00083">
    <property type="entry name" value="Sugar_tr"/>
    <property type="match status" value="1"/>
</dbReference>
<feature type="transmembrane region" description="Helical" evidence="5">
    <location>
        <begin position="6"/>
        <end position="24"/>
    </location>
</feature>
<keyword evidence="2 5" id="KW-0812">Transmembrane</keyword>
<evidence type="ECO:0000256" key="5">
    <source>
        <dbReference type="SAM" id="Phobius"/>
    </source>
</evidence>
<dbReference type="GO" id="GO:0022857">
    <property type="term" value="F:transmembrane transporter activity"/>
    <property type="evidence" value="ECO:0007669"/>
    <property type="project" value="InterPro"/>
</dbReference>
<protein>
    <recommendedName>
        <fullName evidence="8">Major facilitator superfamily (MFS) profile domain-containing protein</fullName>
    </recommendedName>
</protein>